<evidence type="ECO:0000256" key="12">
    <source>
        <dbReference type="ARBA" id="ARBA00022990"/>
    </source>
</evidence>
<dbReference type="InterPro" id="IPR008280">
    <property type="entry name" value="Tub_FtsZ_C"/>
</dbReference>
<gene>
    <name evidence="20" type="ORF">RN001_001116</name>
</gene>
<evidence type="ECO:0000256" key="3">
    <source>
        <dbReference type="ARBA" id="ARBA00004370"/>
    </source>
</evidence>
<comment type="cofactor">
    <cofactor evidence="1">
        <name>Mg(2+)</name>
        <dbReference type="ChEBI" id="CHEBI:18420"/>
    </cofactor>
</comment>
<name>A0AAN7PB26_9COLE</name>
<dbReference type="Gene3D" id="1.20.1070.10">
    <property type="entry name" value="Rhodopsin 7-helix transmembrane proteins"/>
    <property type="match status" value="1"/>
</dbReference>
<keyword evidence="6" id="KW-0963">Cytoplasm</keyword>
<dbReference type="GO" id="GO:0007017">
    <property type="term" value="P:microtubule-based process"/>
    <property type="evidence" value="ECO:0007669"/>
    <property type="project" value="InterPro"/>
</dbReference>
<dbReference type="EMBL" id="JARPUR010000001">
    <property type="protein sequence ID" value="KAK4884845.1"/>
    <property type="molecule type" value="Genomic_DNA"/>
</dbReference>
<keyword evidence="12" id="KW-0007">Acetylation</keyword>
<feature type="transmembrane region" description="Helical" evidence="18">
    <location>
        <begin position="276"/>
        <end position="299"/>
    </location>
</feature>
<dbReference type="SUPFAM" id="SSF55307">
    <property type="entry name" value="Tubulin C-terminal domain-like"/>
    <property type="match status" value="1"/>
</dbReference>
<evidence type="ECO:0000256" key="1">
    <source>
        <dbReference type="ARBA" id="ARBA00001946"/>
    </source>
</evidence>
<dbReference type="PANTHER" id="PTHR11588">
    <property type="entry name" value="TUBULIN"/>
    <property type="match status" value="1"/>
</dbReference>
<evidence type="ECO:0000256" key="2">
    <source>
        <dbReference type="ARBA" id="ARBA00004245"/>
    </source>
</evidence>
<dbReference type="FunFam" id="3.40.50.1440:FF:000002">
    <property type="entry name" value="Tubulin alpha chain"/>
    <property type="match status" value="1"/>
</dbReference>
<dbReference type="InterPro" id="IPR018316">
    <property type="entry name" value="Tubulin/FtsZ_2-layer-sand-dom"/>
</dbReference>
<dbReference type="PRINTS" id="PR01162">
    <property type="entry name" value="ALPHATUBULIN"/>
</dbReference>
<dbReference type="GO" id="GO:0016787">
    <property type="term" value="F:hydrolase activity"/>
    <property type="evidence" value="ECO:0007669"/>
    <property type="project" value="UniProtKB-KW"/>
</dbReference>
<evidence type="ECO:0000256" key="14">
    <source>
        <dbReference type="ARBA" id="ARBA00023136"/>
    </source>
</evidence>
<evidence type="ECO:0000256" key="17">
    <source>
        <dbReference type="ARBA" id="ARBA00049117"/>
    </source>
</evidence>
<proteinExistence type="inferred from homology"/>
<dbReference type="Pfam" id="PF00091">
    <property type="entry name" value="Tubulin"/>
    <property type="match status" value="1"/>
</dbReference>
<dbReference type="Gene3D" id="1.10.287.600">
    <property type="entry name" value="Helix hairpin bin"/>
    <property type="match status" value="1"/>
</dbReference>
<dbReference type="InterPro" id="IPR017452">
    <property type="entry name" value="GPCR_Rhodpsn_7TM"/>
</dbReference>
<feature type="transmembrane region" description="Helical" evidence="18">
    <location>
        <begin position="117"/>
        <end position="135"/>
    </location>
</feature>
<keyword evidence="8" id="KW-0493">Microtubule</keyword>
<dbReference type="AlphaFoldDB" id="A0AAN7PB26"/>
<dbReference type="SMART" id="SM01381">
    <property type="entry name" value="7TM_GPCR_Srsx"/>
    <property type="match status" value="1"/>
</dbReference>
<dbReference type="GO" id="GO:0016020">
    <property type="term" value="C:membrane"/>
    <property type="evidence" value="ECO:0007669"/>
    <property type="project" value="UniProtKB-SubCell"/>
</dbReference>
<dbReference type="FunFam" id="3.30.1330.20:FF:000001">
    <property type="entry name" value="Tubulin alpha chain"/>
    <property type="match status" value="1"/>
</dbReference>
<evidence type="ECO:0000313" key="20">
    <source>
        <dbReference type="EMBL" id="KAK4884845.1"/>
    </source>
</evidence>
<dbReference type="GO" id="GO:0004930">
    <property type="term" value="F:G protein-coupled receptor activity"/>
    <property type="evidence" value="ECO:0007669"/>
    <property type="project" value="InterPro"/>
</dbReference>
<evidence type="ECO:0000256" key="6">
    <source>
        <dbReference type="ARBA" id="ARBA00022490"/>
    </source>
</evidence>
<dbReference type="Gene3D" id="3.40.50.1440">
    <property type="entry name" value="Tubulin/FtsZ, GTPase domain"/>
    <property type="match status" value="1"/>
</dbReference>
<keyword evidence="15" id="KW-0206">Cytoskeleton</keyword>
<keyword evidence="10" id="KW-0378">Hydrolase</keyword>
<evidence type="ECO:0000256" key="7">
    <source>
        <dbReference type="ARBA" id="ARBA00022692"/>
    </source>
</evidence>
<dbReference type="InterPro" id="IPR003008">
    <property type="entry name" value="Tubulin_FtsZ_GTPase"/>
</dbReference>
<dbReference type="PROSITE" id="PS00227">
    <property type="entry name" value="TUBULIN"/>
    <property type="match status" value="1"/>
</dbReference>
<dbReference type="GO" id="GO:0005874">
    <property type="term" value="C:microtubule"/>
    <property type="evidence" value="ECO:0007669"/>
    <property type="project" value="UniProtKB-KW"/>
</dbReference>
<organism evidence="20 21">
    <name type="scientific">Aquatica leii</name>
    <dbReference type="NCBI Taxonomy" id="1421715"/>
    <lineage>
        <taxon>Eukaryota</taxon>
        <taxon>Metazoa</taxon>
        <taxon>Ecdysozoa</taxon>
        <taxon>Arthropoda</taxon>
        <taxon>Hexapoda</taxon>
        <taxon>Insecta</taxon>
        <taxon>Pterygota</taxon>
        <taxon>Neoptera</taxon>
        <taxon>Endopterygota</taxon>
        <taxon>Coleoptera</taxon>
        <taxon>Polyphaga</taxon>
        <taxon>Elateriformia</taxon>
        <taxon>Elateroidea</taxon>
        <taxon>Lampyridae</taxon>
        <taxon>Luciolinae</taxon>
        <taxon>Aquatica</taxon>
    </lineage>
</organism>
<dbReference type="SMART" id="SM00864">
    <property type="entry name" value="Tubulin"/>
    <property type="match status" value="1"/>
</dbReference>
<sequence>MNDTNLNYSDMYLNDTLYIDSDELRLQRIKDLIFPKSWTWILIFFHTVVFVIGLIGNILVCLAVYRNHTMRTVTNYFIVNLAVADFLVILLCLPPTVIWDVTLTWFFGDIMCKTVYYLQNVSVTVSVLTLTFISIDRWYAICFPLKFKSTTGRAKTTIAIIWLLALMFDIPEVVVYQTVPYRRYKNISTIYLTQCEPSWSVDTDRNWTILKMILLYAIPLVFMTVAYCQIIRVLWRSHVHQHSLDISEGRQMNTFTMNTNTSTESQLRSRRKAAKMLFAVVIMFAVCYFPVHLLCILRVTVSMKTTETNQALFMLSHWLCYANSAVNPIIYNFMSGKFRKEFHRAFEHCCQPSSNSQRDYQLSYLHPTNTERDSASRSLSRCSKRNLTEVRRLDTLNKECPENHCNRKREVLSIHIGQGGVQIGNACWELYCLEHGIQPDGQMPSDKLCGGGDESFSTFFSETGGGKHVPRAVMLDLEPTVVDEVRTGTYRQLFHPEQLITGKEDAANNYARGHYTVGKEVVDLVLDRLRKLADQCVGLQGFIIFHSFGGGTGSGFTSLLMERLSVDYGKKSKIEVAIYPAPQISTAVVEPYNAVLTIHPSLEHSDCAFMFDNEAIYDVCRRNLDIERPTYTNLNRLLAQILSSVTASLRFDGSLKVDMMDFQTNLIPYPRIHFPLVTYAPMVSAEKAYHEQLSVPALTNACFEPANQTVKCDPRHGKYMACVMMYRGDIVPKDVNVSIATIKTKRTVQFVDWCPTGFKIGINYQPPTVVPGGDLAKVQRSICMMANTTAIAEAWSRLNHKFDLMYAKRAFVHWYVGEGMEEGEFSEAREDTAALEKDYEEVGMDSGEGEGEGGEY</sequence>
<dbReference type="FunFam" id="1.10.287.600:FF:000005">
    <property type="entry name" value="Tubulin alpha chain"/>
    <property type="match status" value="1"/>
</dbReference>
<evidence type="ECO:0000256" key="18">
    <source>
        <dbReference type="SAM" id="Phobius"/>
    </source>
</evidence>
<keyword evidence="7 18" id="KW-0812">Transmembrane</keyword>
<evidence type="ECO:0000256" key="11">
    <source>
        <dbReference type="ARBA" id="ARBA00022989"/>
    </source>
</evidence>
<comment type="catalytic activity">
    <reaction evidence="17">
        <text>GTP + H2O = GDP + phosphate + H(+)</text>
        <dbReference type="Rhea" id="RHEA:19669"/>
        <dbReference type="ChEBI" id="CHEBI:15377"/>
        <dbReference type="ChEBI" id="CHEBI:15378"/>
        <dbReference type="ChEBI" id="CHEBI:37565"/>
        <dbReference type="ChEBI" id="CHEBI:43474"/>
        <dbReference type="ChEBI" id="CHEBI:58189"/>
    </reaction>
    <physiologicalReaction direction="left-to-right" evidence="17">
        <dbReference type="Rhea" id="RHEA:19670"/>
    </physiologicalReaction>
</comment>
<comment type="subcellular location">
    <subcellularLocation>
        <location evidence="2">Cytoplasm</location>
        <location evidence="2">Cytoskeleton</location>
    </subcellularLocation>
    <subcellularLocation>
        <location evidence="3">Membrane</location>
    </subcellularLocation>
</comment>
<dbReference type="GO" id="GO:0005200">
    <property type="term" value="F:structural constituent of cytoskeleton"/>
    <property type="evidence" value="ECO:0007669"/>
    <property type="project" value="InterPro"/>
</dbReference>
<evidence type="ECO:0000259" key="19">
    <source>
        <dbReference type="PROSITE" id="PS50262"/>
    </source>
</evidence>
<evidence type="ECO:0000256" key="15">
    <source>
        <dbReference type="ARBA" id="ARBA00023212"/>
    </source>
</evidence>
<keyword evidence="9" id="KW-0547">Nucleotide-binding</keyword>
<feature type="transmembrane region" description="Helical" evidence="18">
    <location>
        <begin position="156"/>
        <end position="176"/>
    </location>
</feature>
<feature type="transmembrane region" description="Helical" evidence="18">
    <location>
        <begin position="311"/>
        <end position="334"/>
    </location>
</feature>
<dbReference type="SUPFAM" id="SSF81321">
    <property type="entry name" value="Family A G protein-coupled receptor-like"/>
    <property type="match status" value="1"/>
</dbReference>
<keyword evidence="11 18" id="KW-1133">Transmembrane helix</keyword>
<dbReference type="InterPro" id="IPR002452">
    <property type="entry name" value="Alpha_tubulin"/>
</dbReference>
<evidence type="ECO:0000256" key="10">
    <source>
        <dbReference type="ARBA" id="ARBA00022801"/>
    </source>
</evidence>
<dbReference type="GO" id="GO:0005737">
    <property type="term" value="C:cytoplasm"/>
    <property type="evidence" value="ECO:0007669"/>
    <property type="project" value="UniProtKB-ARBA"/>
</dbReference>
<keyword evidence="14 18" id="KW-0472">Membrane</keyword>
<dbReference type="CDD" id="cd15208">
    <property type="entry name" value="7tmA_OXR"/>
    <property type="match status" value="1"/>
</dbReference>
<comment type="function">
    <text evidence="16">Tubulin is the major constituent of microtubules, a cylinder consisting of laterally associated linear protofilaments composed of alpha- and beta-tubulin heterodimers. Microtubules grow by the addition of GTP-tubulin dimers to the microtubule end, where a stabilizing cap forms. Below the cap, tubulin dimers are in GDP-bound state, owing to GTPase activity of alpha-tubulin.</text>
</comment>
<comment type="caution">
    <text evidence="20">The sequence shown here is derived from an EMBL/GenBank/DDBJ whole genome shotgun (WGS) entry which is preliminary data.</text>
</comment>
<feature type="transmembrane region" description="Helical" evidence="18">
    <location>
        <begin position="77"/>
        <end position="97"/>
    </location>
</feature>
<evidence type="ECO:0000256" key="4">
    <source>
        <dbReference type="ARBA" id="ARBA00009636"/>
    </source>
</evidence>
<dbReference type="Pfam" id="PF00001">
    <property type="entry name" value="7tm_1"/>
    <property type="match status" value="1"/>
</dbReference>
<evidence type="ECO:0000313" key="21">
    <source>
        <dbReference type="Proteomes" id="UP001353858"/>
    </source>
</evidence>
<evidence type="ECO:0000256" key="5">
    <source>
        <dbReference type="ARBA" id="ARBA00010663"/>
    </source>
</evidence>
<feature type="transmembrane region" description="Helical" evidence="18">
    <location>
        <begin position="213"/>
        <end position="235"/>
    </location>
</feature>
<dbReference type="InterPro" id="IPR036525">
    <property type="entry name" value="Tubulin/FtsZ_GTPase_sf"/>
</dbReference>
<keyword evidence="21" id="KW-1185">Reference proteome</keyword>
<evidence type="ECO:0000256" key="8">
    <source>
        <dbReference type="ARBA" id="ARBA00022701"/>
    </source>
</evidence>
<reference evidence="21" key="1">
    <citation type="submission" date="2023-01" db="EMBL/GenBank/DDBJ databases">
        <title>Key to firefly adult light organ development and bioluminescence: homeobox transcription factors regulate luciferase expression and transportation to peroxisome.</title>
        <authorList>
            <person name="Fu X."/>
        </authorList>
    </citation>
    <scope>NUCLEOTIDE SEQUENCE [LARGE SCALE GENOMIC DNA]</scope>
</reference>
<keyword evidence="13" id="KW-0342">GTP-binding</keyword>
<dbReference type="PROSITE" id="PS50262">
    <property type="entry name" value="G_PROTEIN_RECEP_F1_2"/>
    <property type="match status" value="1"/>
</dbReference>
<dbReference type="InterPro" id="IPR000276">
    <property type="entry name" value="GPCR_Rhodpsn"/>
</dbReference>
<dbReference type="InterPro" id="IPR017975">
    <property type="entry name" value="Tubulin_CS"/>
</dbReference>
<protein>
    <recommendedName>
        <fullName evidence="19">G-protein coupled receptors family 1 profile domain-containing protein</fullName>
    </recommendedName>
</protein>
<dbReference type="SMART" id="SM00865">
    <property type="entry name" value="Tubulin_C"/>
    <property type="match status" value="1"/>
</dbReference>
<dbReference type="FunFam" id="1.20.1070.10:FF:000291">
    <property type="entry name" value="Predicted protein"/>
    <property type="match status" value="1"/>
</dbReference>
<dbReference type="CDD" id="cd02186">
    <property type="entry name" value="alpha_tubulin"/>
    <property type="match status" value="1"/>
</dbReference>
<comment type="similarity">
    <text evidence="5">Belongs to the G-protein coupled receptor 1 family.</text>
</comment>
<dbReference type="PRINTS" id="PR01161">
    <property type="entry name" value="TUBULIN"/>
</dbReference>
<dbReference type="Gene3D" id="3.30.1330.20">
    <property type="entry name" value="Tubulin/FtsZ, C-terminal domain"/>
    <property type="match status" value="1"/>
</dbReference>
<dbReference type="InterPro" id="IPR023123">
    <property type="entry name" value="Tubulin_C"/>
</dbReference>
<comment type="similarity">
    <text evidence="4">Belongs to the tubulin family.</text>
</comment>
<dbReference type="GO" id="GO:0005525">
    <property type="term" value="F:GTP binding"/>
    <property type="evidence" value="ECO:0007669"/>
    <property type="project" value="UniProtKB-KW"/>
</dbReference>
<dbReference type="SUPFAM" id="SSF52490">
    <property type="entry name" value="Tubulin nucleotide-binding domain-like"/>
    <property type="match status" value="1"/>
</dbReference>
<dbReference type="PROSITE" id="PS00237">
    <property type="entry name" value="G_PROTEIN_RECEP_F1_1"/>
    <property type="match status" value="1"/>
</dbReference>
<feature type="transmembrane region" description="Helical" evidence="18">
    <location>
        <begin position="40"/>
        <end position="65"/>
    </location>
</feature>
<evidence type="ECO:0000256" key="9">
    <source>
        <dbReference type="ARBA" id="ARBA00022741"/>
    </source>
</evidence>
<feature type="domain" description="G-protein coupled receptors family 1 profile" evidence="19">
    <location>
        <begin position="56"/>
        <end position="331"/>
    </location>
</feature>
<dbReference type="InterPro" id="IPR037103">
    <property type="entry name" value="Tubulin/FtsZ-like_C"/>
</dbReference>
<dbReference type="Pfam" id="PF03953">
    <property type="entry name" value="Tubulin_C"/>
    <property type="match status" value="1"/>
</dbReference>
<evidence type="ECO:0000256" key="13">
    <source>
        <dbReference type="ARBA" id="ARBA00023134"/>
    </source>
</evidence>
<evidence type="ECO:0000256" key="16">
    <source>
        <dbReference type="ARBA" id="ARBA00034296"/>
    </source>
</evidence>
<dbReference type="Proteomes" id="UP001353858">
    <property type="component" value="Unassembled WGS sequence"/>
</dbReference>
<accession>A0AAN7PB26</accession>
<dbReference type="InterPro" id="IPR000217">
    <property type="entry name" value="Tubulin"/>
</dbReference>